<dbReference type="Proteomes" id="UP001204376">
    <property type="component" value="Unassembled WGS sequence"/>
</dbReference>
<gene>
    <name evidence="2" type="ORF">NPE20_04415</name>
</gene>
<dbReference type="CDD" id="cd00413">
    <property type="entry name" value="Glyco_hydrolase_16"/>
    <property type="match status" value="1"/>
</dbReference>
<feature type="signal peptide" evidence="1">
    <location>
        <begin position="1"/>
        <end position="18"/>
    </location>
</feature>
<dbReference type="InterPro" id="IPR013320">
    <property type="entry name" value="ConA-like_dom_sf"/>
</dbReference>
<proteinExistence type="predicted"/>
<keyword evidence="3" id="KW-1185">Reference proteome</keyword>
<evidence type="ECO:0000256" key="1">
    <source>
        <dbReference type="SAM" id="SignalP"/>
    </source>
</evidence>
<name>A0ABT1SXW1_9SPHI</name>
<keyword evidence="2" id="KW-0378">Hydrolase</keyword>
<feature type="chain" id="PRO_5045803169" evidence="1">
    <location>
        <begin position="19"/>
        <end position="267"/>
    </location>
</feature>
<reference evidence="2 3" key="1">
    <citation type="submission" date="2022-07" db="EMBL/GenBank/DDBJ databases">
        <title>Mucilaginibacter sp. JC4.</title>
        <authorList>
            <person name="Le V."/>
            <person name="Ko S.-R."/>
            <person name="Ahn C.-Y."/>
            <person name="Oh H.-M."/>
        </authorList>
    </citation>
    <scope>NUCLEOTIDE SEQUENCE [LARGE SCALE GENOMIC DNA]</scope>
    <source>
        <strain evidence="2 3">JC4</strain>
    </source>
</reference>
<dbReference type="SUPFAM" id="SSF49899">
    <property type="entry name" value="Concanavalin A-like lectins/glucanases"/>
    <property type="match status" value="1"/>
</dbReference>
<organism evidence="2 3">
    <name type="scientific">Mucilaginibacter aquariorum</name>
    <dbReference type="NCBI Taxonomy" id="2967225"/>
    <lineage>
        <taxon>Bacteria</taxon>
        <taxon>Pseudomonadati</taxon>
        <taxon>Bacteroidota</taxon>
        <taxon>Sphingobacteriia</taxon>
        <taxon>Sphingobacteriales</taxon>
        <taxon>Sphingobacteriaceae</taxon>
        <taxon>Mucilaginibacter</taxon>
    </lineage>
</organism>
<dbReference type="GO" id="GO:0016787">
    <property type="term" value="F:hydrolase activity"/>
    <property type="evidence" value="ECO:0007669"/>
    <property type="project" value="UniProtKB-KW"/>
</dbReference>
<evidence type="ECO:0000313" key="2">
    <source>
        <dbReference type="EMBL" id="MCQ6957184.1"/>
    </source>
</evidence>
<accession>A0ABT1SXW1</accession>
<dbReference type="RefSeq" id="WP_256537392.1">
    <property type="nucleotide sequence ID" value="NZ_JANHOH010000001.1"/>
</dbReference>
<comment type="caution">
    <text evidence="2">The sequence shown here is derived from an EMBL/GenBank/DDBJ whole genome shotgun (WGS) entry which is preliminary data.</text>
</comment>
<dbReference type="EMBL" id="JANHOH010000001">
    <property type="protein sequence ID" value="MCQ6957184.1"/>
    <property type="molecule type" value="Genomic_DNA"/>
</dbReference>
<protein>
    <submittedName>
        <fullName evidence="2">Glycoside hydrolase family 16 protein</fullName>
    </submittedName>
</protein>
<keyword evidence="1" id="KW-0732">Signal</keyword>
<sequence>MKKTVYLLLLALPFAACKKSDGARSDTSKTVPATNQIAGANSNKLKTNATLSFAGYTWAVTTNPTGQGPGPNVFSTGSAYVDASGFLHLKIKKNTSTGKWECGEVTMLSNLGYGTYQWKVEGAISTLDKNVVFGMFNYSGNDFFDEMDIEYSKWGYATNNRVLNYTLYPATGSSLDSVETTYPVTLTGTYTTQRFKRSSSAVTFKSLGGFHDDDTNLYASKTWTSPPQSISTLAMPVMMNLWLFHGLAPSNNQNVEIIIHDFKFTPL</sequence>
<evidence type="ECO:0000313" key="3">
    <source>
        <dbReference type="Proteomes" id="UP001204376"/>
    </source>
</evidence>
<dbReference type="Gene3D" id="2.60.120.200">
    <property type="match status" value="1"/>
</dbReference>